<gene>
    <name evidence="2" type="ORF">J2W88_003000</name>
    <name evidence="3" type="ORF">J2W93_004569</name>
</gene>
<keyword evidence="4" id="KW-1185">Reference proteome</keyword>
<evidence type="ECO:0000313" key="2">
    <source>
        <dbReference type="EMBL" id="MDR6767719.1"/>
    </source>
</evidence>
<organism evidence="2 5">
    <name type="scientific">Acidovorax delafieldii</name>
    <name type="common">Pseudomonas delafieldii</name>
    <dbReference type="NCBI Taxonomy" id="47920"/>
    <lineage>
        <taxon>Bacteria</taxon>
        <taxon>Pseudomonadati</taxon>
        <taxon>Pseudomonadota</taxon>
        <taxon>Betaproteobacteria</taxon>
        <taxon>Burkholderiales</taxon>
        <taxon>Comamonadaceae</taxon>
        <taxon>Acidovorax</taxon>
    </lineage>
</organism>
<name>A0AAJ2BSX5_ACIDE</name>
<dbReference type="Proteomes" id="UP001249076">
    <property type="component" value="Unassembled WGS sequence"/>
</dbReference>
<protein>
    <submittedName>
        <fullName evidence="2">HK97 family phage portal protein</fullName>
    </submittedName>
</protein>
<dbReference type="EMBL" id="JAVDTL010000004">
    <property type="protein sequence ID" value="MDR6767719.1"/>
    <property type="molecule type" value="Genomic_DNA"/>
</dbReference>
<dbReference type="Proteomes" id="UP001253458">
    <property type="component" value="Unassembled WGS sequence"/>
</dbReference>
<dbReference type="AlphaFoldDB" id="A0AAJ2BSX5"/>
<feature type="region of interest" description="Disordered" evidence="1">
    <location>
        <begin position="396"/>
        <end position="415"/>
    </location>
</feature>
<feature type="compositionally biased region" description="Polar residues" evidence="1">
    <location>
        <begin position="402"/>
        <end position="415"/>
    </location>
</feature>
<proteinExistence type="predicted"/>
<evidence type="ECO:0000313" key="5">
    <source>
        <dbReference type="Proteomes" id="UP001253458"/>
    </source>
</evidence>
<dbReference type="RefSeq" id="WP_209820691.1">
    <property type="nucleotide sequence ID" value="NZ_JAVDTL010000004.1"/>
</dbReference>
<dbReference type="Pfam" id="PF04860">
    <property type="entry name" value="Phage_portal"/>
    <property type="match status" value="1"/>
</dbReference>
<evidence type="ECO:0000313" key="3">
    <source>
        <dbReference type="EMBL" id="MDR6839701.1"/>
    </source>
</evidence>
<comment type="caution">
    <text evidence="2">The sequence shown here is derived from an EMBL/GenBank/DDBJ whole genome shotgun (WGS) entry which is preliminary data.</text>
</comment>
<dbReference type="InterPro" id="IPR006944">
    <property type="entry name" value="Phage/GTA_portal"/>
</dbReference>
<reference evidence="2 4" key="1">
    <citation type="submission" date="2023-07" db="EMBL/GenBank/DDBJ databases">
        <title>Sorghum-associated microbial communities from plants grown in Nebraska, USA.</title>
        <authorList>
            <person name="Schachtman D."/>
        </authorList>
    </citation>
    <scope>NUCLEOTIDE SEQUENCE</scope>
    <source>
        <strain evidence="3 4">BE105</strain>
        <strain evidence="2">BE69</strain>
    </source>
</reference>
<evidence type="ECO:0000256" key="1">
    <source>
        <dbReference type="SAM" id="MobiDB-lite"/>
    </source>
</evidence>
<sequence>MATLLHTVGRWFGWGGALGESKGDQYAAPTTALNDGLRNIGAEGALQMDTVWAAIDRRATTVASLPFFVYEQRNGQKVLARTSRLYTLLHDSPNSRMTPFEFWRAMMMNYDLRGNAYARVERAPDGEAVALWPMPADQVIPVVLDDGSMVYRYYINGDIAFLSDENVLHLKNLGNGTVGLAKLEFMRGTTDEQAKAQQSASKVFGNGGKPTGVLMIDATLKPGQRESLRANYGELATGSTSRLAVLEANMKYQQLGLSPEDQQLLETRQFGVEQFCRWLDVPPVLVYHSNVTAWGTGIEQIVDGWHKFSLRPILVGIEQAVRKRVMTPRQRATMTAEFSLDALLRGNAKDRTEIAAKKVQNGLATRNEMRQLENEPPIDGGDVITVQTNLLPIDKLGKVPTKGTSNADSENPIAQ</sequence>
<dbReference type="NCBIfam" id="TIGR01537">
    <property type="entry name" value="portal_HK97"/>
    <property type="match status" value="1"/>
</dbReference>
<dbReference type="InterPro" id="IPR006427">
    <property type="entry name" value="Portal_HK97"/>
</dbReference>
<accession>A0AAJ2BSX5</accession>
<evidence type="ECO:0000313" key="4">
    <source>
        <dbReference type="Proteomes" id="UP001249076"/>
    </source>
</evidence>
<dbReference type="EMBL" id="JAVDTS010000011">
    <property type="protein sequence ID" value="MDR6839701.1"/>
    <property type="molecule type" value="Genomic_DNA"/>
</dbReference>